<evidence type="ECO:0000313" key="3">
    <source>
        <dbReference type="Proteomes" id="UP000278627"/>
    </source>
</evidence>
<dbReference type="EMBL" id="UZAD01000482">
    <property type="protein sequence ID" value="VDN83909.1"/>
    <property type="molecule type" value="Genomic_DNA"/>
</dbReference>
<protein>
    <submittedName>
        <fullName evidence="2">Uncharacterized protein</fullName>
    </submittedName>
</protein>
<evidence type="ECO:0000256" key="1">
    <source>
        <dbReference type="SAM" id="MobiDB-lite"/>
    </source>
</evidence>
<sequence>MLCFKIIFFKAVKKLERIAKQINPQGLQLDNVTAIALDSGKDMSSSKKAINSIKKSSSVKSIPDSPTVQQLVSTPN</sequence>
<name>A0A3P7QL18_BRUPA</name>
<proteinExistence type="predicted"/>
<reference evidence="2 3" key="1">
    <citation type="submission" date="2018-11" db="EMBL/GenBank/DDBJ databases">
        <authorList>
            <consortium name="Pathogen Informatics"/>
        </authorList>
    </citation>
    <scope>NUCLEOTIDE SEQUENCE [LARGE SCALE GENOMIC DNA]</scope>
</reference>
<organism evidence="2 3">
    <name type="scientific">Brugia pahangi</name>
    <name type="common">Filarial nematode worm</name>
    <dbReference type="NCBI Taxonomy" id="6280"/>
    <lineage>
        <taxon>Eukaryota</taxon>
        <taxon>Metazoa</taxon>
        <taxon>Ecdysozoa</taxon>
        <taxon>Nematoda</taxon>
        <taxon>Chromadorea</taxon>
        <taxon>Rhabditida</taxon>
        <taxon>Spirurina</taxon>
        <taxon>Spiruromorpha</taxon>
        <taxon>Filarioidea</taxon>
        <taxon>Onchocercidae</taxon>
        <taxon>Brugia</taxon>
    </lineage>
</organism>
<accession>A0A3P7QL18</accession>
<keyword evidence="3" id="KW-1185">Reference proteome</keyword>
<feature type="compositionally biased region" description="Low complexity" evidence="1">
    <location>
        <begin position="46"/>
        <end position="62"/>
    </location>
</feature>
<gene>
    <name evidence="2" type="ORF">BPAG_LOCUS2723</name>
</gene>
<dbReference type="Proteomes" id="UP000278627">
    <property type="component" value="Unassembled WGS sequence"/>
</dbReference>
<dbReference type="AlphaFoldDB" id="A0A3P7QL18"/>
<evidence type="ECO:0000313" key="2">
    <source>
        <dbReference type="EMBL" id="VDN83909.1"/>
    </source>
</evidence>
<feature type="region of interest" description="Disordered" evidence="1">
    <location>
        <begin position="42"/>
        <end position="76"/>
    </location>
</feature>
<feature type="compositionally biased region" description="Polar residues" evidence="1">
    <location>
        <begin position="64"/>
        <end position="76"/>
    </location>
</feature>